<gene>
    <name evidence="3" type="ORF">GFSPODELE1_LOCUS4342</name>
</gene>
<keyword evidence="4" id="KW-1185">Reference proteome</keyword>
<feature type="domain" description="BTB" evidence="2">
    <location>
        <begin position="426"/>
        <end position="494"/>
    </location>
</feature>
<dbReference type="Pfam" id="PF00651">
    <property type="entry name" value="BTB"/>
    <property type="match status" value="1"/>
</dbReference>
<feature type="compositionally biased region" description="Polar residues" evidence="1">
    <location>
        <begin position="336"/>
        <end position="364"/>
    </location>
</feature>
<dbReference type="SUPFAM" id="SSF54695">
    <property type="entry name" value="POZ domain"/>
    <property type="match status" value="1"/>
</dbReference>
<dbReference type="Gene3D" id="3.30.710.10">
    <property type="entry name" value="Potassium Channel Kv1.1, Chain A"/>
    <property type="match status" value="1"/>
</dbReference>
<feature type="compositionally biased region" description="Pro residues" evidence="1">
    <location>
        <begin position="272"/>
        <end position="281"/>
    </location>
</feature>
<dbReference type="InterPro" id="IPR000210">
    <property type="entry name" value="BTB/POZ_dom"/>
</dbReference>
<sequence length="726" mass="80905">MLRVLSHPRAHVTVAPRMVILLSCDYSPSIALTSLVKVLWSFQGDKRRLAMSLFLRPSSSRSTSPALNITDVLNSDMLNLDELDSSDDELPDTITGTQVKKEQISTPVAFSSQFTDRQGLRSTSPICLISDEEEAIVPSKPAPADSVDHIMDVEPERREDSDMEDMYADPPEQAPKPGTSQDYEDSQKAPGTSEEPNEQNSSNHLEQDHDHSPDRSSGDRAPSAPSQEQAKSTEVSQPSIVPNVSEPSSGSDTISGTNSVPPAPPITSAASQPPPSTPLPKPQTRHRELTDVFNSASASDKRKRQQDLPMLSLSQPLPKTSHSTSKTNPFKKPHQPRSSLSHSSQAFAESISRASPQKRSTQPPSSAPARKVQLDDDVEVLDDADQRRYTKRSRTAASFSPSETIRPSPVLEFKGSKHPEYWLLDGSVVIHMQGVLFKLHRSTLVNKSVYFKRMMAESAILDDRIRQYDVPDVSVLDFERLLKALDSGVSYVFNPPPFRVLASILRASRKLEFTKEYEFASRSLLEMWPSSLSRLTTNTIPNAAATVLVARECCMPEVLKRAYYELLRTGGLGQDVEEDADETYEDVENRTISREDLVRLITTRERLHLEWYLIADCPPNRGILPCPLASLSSEDAEDSAALEARDSCASATQKALECWDEHVKKSGLFEECMYDPLCGLERLSKVDWEGLGYCDGCVTSWRDDWMRKREKLWQNLDLWLGLTSSS</sequence>
<name>A0ABP1D7K9_9APHY</name>
<dbReference type="PROSITE" id="PS50097">
    <property type="entry name" value="BTB"/>
    <property type="match status" value="1"/>
</dbReference>
<accession>A0ABP1D7K9</accession>
<organism evidence="3 4">
    <name type="scientific">Somion occarium</name>
    <dbReference type="NCBI Taxonomy" id="3059160"/>
    <lineage>
        <taxon>Eukaryota</taxon>
        <taxon>Fungi</taxon>
        <taxon>Dikarya</taxon>
        <taxon>Basidiomycota</taxon>
        <taxon>Agaricomycotina</taxon>
        <taxon>Agaricomycetes</taxon>
        <taxon>Polyporales</taxon>
        <taxon>Cerrenaceae</taxon>
        <taxon>Somion</taxon>
    </lineage>
</organism>
<protein>
    <recommendedName>
        <fullName evidence="2">BTB domain-containing protein</fullName>
    </recommendedName>
</protein>
<dbReference type="EMBL" id="OZ037945">
    <property type="protein sequence ID" value="CAL1702983.1"/>
    <property type="molecule type" value="Genomic_DNA"/>
</dbReference>
<dbReference type="InterPro" id="IPR011333">
    <property type="entry name" value="SKP1/BTB/POZ_sf"/>
</dbReference>
<feature type="compositionally biased region" description="Basic and acidic residues" evidence="1">
    <location>
        <begin position="205"/>
        <end position="218"/>
    </location>
</feature>
<feature type="compositionally biased region" description="Polar residues" evidence="1">
    <location>
        <begin position="224"/>
        <end position="260"/>
    </location>
</feature>
<evidence type="ECO:0000313" key="4">
    <source>
        <dbReference type="Proteomes" id="UP001497453"/>
    </source>
</evidence>
<feature type="region of interest" description="Disordered" evidence="1">
    <location>
        <begin position="157"/>
        <end position="404"/>
    </location>
</feature>
<feature type="compositionally biased region" description="Polar residues" evidence="1">
    <location>
        <begin position="395"/>
        <end position="404"/>
    </location>
</feature>
<feature type="compositionally biased region" description="Polar residues" evidence="1">
    <location>
        <begin position="312"/>
        <end position="328"/>
    </location>
</feature>
<evidence type="ECO:0000259" key="2">
    <source>
        <dbReference type="PROSITE" id="PS50097"/>
    </source>
</evidence>
<dbReference type="CDD" id="cd18186">
    <property type="entry name" value="BTB_POZ_ZBTB_KLHL-like"/>
    <property type="match status" value="1"/>
</dbReference>
<dbReference type="Proteomes" id="UP001497453">
    <property type="component" value="Chromosome 2"/>
</dbReference>
<proteinExistence type="predicted"/>
<evidence type="ECO:0000256" key="1">
    <source>
        <dbReference type="SAM" id="MobiDB-lite"/>
    </source>
</evidence>
<reference evidence="4" key="1">
    <citation type="submission" date="2024-04" db="EMBL/GenBank/DDBJ databases">
        <authorList>
            <person name="Shaw F."/>
            <person name="Minotto A."/>
        </authorList>
    </citation>
    <scope>NUCLEOTIDE SEQUENCE [LARGE SCALE GENOMIC DNA]</scope>
</reference>
<evidence type="ECO:0000313" key="3">
    <source>
        <dbReference type="EMBL" id="CAL1702983.1"/>
    </source>
</evidence>